<dbReference type="PANTHER" id="PTHR42794">
    <property type="entry name" value="HEMIN IMPORT ATP-BINDING PROTEIN HMUV"/>
    <property type="match status" value="1"/>
</dbReference>
<accession>A0A7W9FPS4</accession>
<evidence type="ECO:0000259" key="7">
    <source>
        <dbReference type="PROSITE" id="PS50893"/>
    </source>
</evidence>
<reference evidence="8 9" key="1">
    <citation type="submission" date="2020-08" db="EMBL/GenBank/DDBJ databases">
        <title>Genomic Encyclopedia of Type Strains, Phase IV (KMG-IV): sequencing the most valuable type-strain genomes for metagenomic binning, comparative biology and taxonomic classification.</title>
        <authorList>
            <person name="Goeker M."/>
        </authorList>
    </citation>
    <scope>NUCLEOTIDE SEQUENCE [LARGE SCALE GENOMIC DNA]</scope>
    <source>
        <strain evidence="8 9">DSM 16268</strain>
    </source>
</reference>
<keyword evidence="9" id="KW-1185">Reference proteome</keyword>
<dbReference type="SUPFAM" id="SSF52540">
    <property type="entry name" value="P-loop containing nucleoside triphosphate hydrolases"/>
    <property type="match status" value="1"/>
</dbReference>
<dbReference type="PROSITE" id="PS00211">
    <property type="entry name" value="ABC_TRANSPORTER_1"/>
    <property type="match status" value="1"/>
</dbReference>
<keyword evidence="3" id="KW-0547">Nucleotide-binding</keyword>
<dbReference type="Pfam" id="PF00005">
    <property type="entry name" value="ABC_tran"/>
    <property type="match status" value="1"/>
</dbReference>
<dbReference type="InterPro" id="IPR027417">
    <property type="entry name" value="P-loop_NTPase"/>
</dbReference>
<dbReference type="SMART" id="SM00382">
    <property type="entry name" value="AAA"/>
    <property type="match status" value="1"/>
</dbReference>
<evidence type="ECO:0000256" key="2">
    <source>
        <dbReference type="ARBA" id="ARBA00022448"/>
    </source>
</evidence>
<protein>
    <submittedName>
        <fullName evidence="8">Iron complex transport system ATP-binding protein</fullName>
    </submittedName>
</protein>
<dbReference type="RefSeq" id="WP_183858015.1">
    <property type="nucleotide sequence ID" value="NZ_JACHOO010000009.1"/>
</dbReference>
<dbReference type="InterPro" id="IPR017871">
    <property type="entry name" value="ABC_transporter-like_CS"/>
</dbReference>
<dbReference type="PROSITE" id="PS50893">
    <property type="entry name" value="ABC_TRANSPORTER_2"/>
    <property type="match status" value="1"/>
</dbReference>
<dbReference type="InterPro" id="IPR003439">
    <property type="entry name" value="ABC_transporter-like_ATP-bd"/>
</dbReference>
<dbReference type="AlphaFoldDB" id="A0A7W9FPS4"/>
<evidence type="ECO:0000313" key="9">
    <source>
        <dbReference type="Proteomes" id="UP000523821"/>
    </source>
</evidence>
<comment type="similarity">
    <text evidence="1">Belongs to the ABC transporter superfamily.</text>
</comment>
<evidence type="ECO:0000256" key="3">
    <source>
        <dbReference type="ARBA" id="ARBA00022741"/>
    </source>
</evidence>
<evidence type="ECO:0000313" key="8">
    <source>
        <dbReference type="EMBL" id="MBB5754562.1"/>
    </source>
</evidence>
<evidence type="ECO:0000256" key="4">
    <source>
        <dbReference type="ARBA" id="ARBA00022840"/>
    </source>
</evidence>
<feature type="domain" description="ABC transporter" evidence="7">
    <location>
        <begin position="6"/>
        <end position="237"/>
    </location>
</feature>
<dbReference type="InterPro" id="IPR003593">
    <property type="entry name" value="AAA+_ATPase"/>
</dbReference>
<comment type="caution">
    <text evidence="8">The sequence shown here is derived from an EMBL/GenBank/DDBJ whole genome shotgun (WGS) entry which is preliminary data.</text>
</comment>
<keyword evidence="5" id="KW-1278">Translocase</keyword>
<dbReference type="Proteomes" id="UP000523821">
    <property type="component" value="Unassembled WGS sequence"/>
</dbReference>
<organism evidence="8 9">
    <name type="scientific">Prosthecomicrobium pneumaticum</name>
    <dbReference type="NCBI Taxonomy" id="81895"/>
    <lineage>
        <taxon>Bacteria</taxon>
        <taxon>Pseudomonadati</taxon>
        <taxon>Pseudomonadota</taxon>
        <taxon>Alphaproteobacteria</taxon>
        <taxon>Hyphomicrobiales</taxon>
        <taxon>Kaistiaceae</taxon>
        <taxon>Prosthecomicrobium</taxon>
    </lineage>
</organism>
<name>A0A7W9FPS4_9HYPH</name>
<gene>
    <name evidence="8" type="ORF">GGQ63_003650</name>
</gene>
<dbReference type="GO" id="GO:0016887">
    <property type="term" value="F:ATP hydrolysis activity"/>
    <property type="evidence" value="ECO:0007669"/>
    <property type="project" value="InterPro"/>
</dbReference>
<dbReference type="EMBL" id="JACHOO010000009">
    <property type="protein sequence ID" value="MBB5754562.1"/>
    <property type="molecule type" value="Genomic_DNA"/>
</dbReference>
<keyword evidence="2" id="KW-0813">Transport</keyword>
<evidence type="ECO:0000256" key="1">
    <source>
        <dbReference type="ARBA" id="ARBA00005417"/>
    </source>
</evidence>
<dbReference type="CDD" id="cd03214">
    <property type="entry name" value="ABC_Iron-Siderophores_B12_Hemin"/>
    <property type="match status" value="1"/>
</dbReference>
<proteinExistence type="inferred from homology"/>
<evidence type="ECO:0000256" key="5">
    <source>
        <dbReference type="ARBA" id="ARBA00022967"/>
    </source>
</evidence>
<dbReference type="GO" id="GO:0005524">
    <property type="term" value="F:ATP binding"/>
    <property type="evidence" value="ECO:0007669"/>
    <property type="project" value="UniProtKB-KW"/>
</dbReference>
<evidence type="ECO:0000256" key="6">
    <source>
        <dbReference type="ARBA" id="ARBA00037066"/>
    </source>
</evidence>
<comment type="function">
    <text evidence="6">Part of the ABC transporter complex HmuTUV involved in hemin import. Responsible for energy coupling to the transport system.</text>
</comment>
<dbReference type="Gene3D" id="3.40.50.300">
    <property type="entry name" value="P-loop containing nucleotide triphosphate hydrolases"/>
    <property type="match status" value="1"/>
</dbReference>
<sequence length="255" mass="26125">MSTPLLAADRVTVALGGRVVLEGATLALRAGERLAIVGPNGAGKTTLIRAFAGLERPKEGAVTLDGVPLAGVAPRARARRIGYLPQGHVFHWPLPVADVVALGRLPHGAGSAADRDAVAAALAATDLEAFADRPVTTLSGGERARVAIARVLAGAPAVILADEPIAALDLRYQLVVLDLLARHAAAGGAVAVVLHDLGLAARFADRIVVLDRGRIVEDGPAEAVLTPERLAATFGVSAAVERRNGRLVVIADQPA</sequence>
<dbReference type="PANTHER" id="PTHR42794:SF1">
    <property type="entry name" value="HEMIN IMPORT ATP-BINDING PROTEIN HMUV"/>
    <property type="match status" value="1"/>
</dbReference>
<keyword evidence="4 8" id="KW-0067">ATP-binding</keyword>